<comment type="subcellular location">
    <subcellularLocation>
        <location evidence="2">Cytoplasm</location>
    </subcellularLocation>
    <subcellularLocation>
        <location evidence="1">Nucleus</location>
    </subcellularLocation>
</comment>
<feature type="compositionally biased region" description="Gly residues" evidence="9">
    <location>
        <begin position="68"/>
        <end position="77"/>
    </location>
</feature>
<evidence type="ECO:0000256" key="1">
    <source>
        <dbReference type="ARBA" id="ARBA00004123"/>
    </source>
</evidence>
<keyword evidence="5" id="KW-0805">Transcription regulation</keyword>
<sequence length="372" mass="37912">MFKKKKKELGLVILQPRGPKARAPHLPVSWSLAPASPGLSLGESAQTPCKGPKHPREALGARGTAWGPKGGAHGGVAGARRPAQERPAQPMSARGRGSPASAIRRCGAGGRAGAQVWEPAAVRTRGPSCREPRPRGARARSSGRPGPGGCTRRAPPSFARLGCREGTGRGPLAAEEELRRDPGTPAPTPARMADHLLLAEGYRLVQRPPPAAPAHGPHALRTLQPYPGPGLDSGVRPRGAPLGPPPPPPGALAYGAFGPPPAFQPFPAAGGAHLQPVATLHPGRATAPPGAPGGPPCLQPAPGAPAPAPAPPPAHALGCMDAELIDEEALTSLELELGLHRVRELPELFLGQSEFDCCSDLGSAPPAGSVSC</sequence>
<feature type="compositionally biased region" description="Pro residues" evidence="9">
    <location>
        <begin position="289"/>
        <end position="314"/>
    </location>
</feature>
<feature type="region of interest" description="Disordered" evidence="9">
    <location>
        <begin position="280"/>
        <end position="314"/>
    </location>
</feature>
<evidence type="ECO:0008006" key="12">
    <source>
        <dbReference type="Google" id="ProtNLM"/>
    </source>
</evidence>
<dbReference type="PANTHER" id="PTHR17045">
    <property type="entry name" value="MELANOCYTE SPECIFIC GENE RELATED CITED"/>
    <property type="match status" value="1"/>
</dbReference>
<evidence type="ECO:0000256" key="2">
    <source>
        <dbReference type="ARBA" id="ARBA00004496"/>
    </source>
</evidence>
<proteinExistence type="inferred from homology"/>
<evidence type="ECO:0000256" key="6">
    <source>
        <dbReference type="ARBA" id="ARBA00023159"/>
    </source>
</evidence>
<evidence type="ECO:0000256" key="3">
    <source>
        <dbReference type="ARBA" id="ARBA00006967"/>
    </source>
</evidence>
<feature type="region of interest" description="Disordered" evidence="9">
    <location>
        <begin position="19"/>
        <end position="188"/>
    </location>
</feature>
<dbReference type="PANTHER" id="PTHR17045:SF5">
    <property type="entry name" value="CBP_P300-INTERACTING TRANSACTIVATOR 4"/>
    <property type="match status" value="1"/>
</dbReference>
<evidence type="ECO:0000313" key="11">
    <source>
        <dbReference type="Proteomes" id="UP000694429"/>
    </source>
</evidence>
<dbReference type="InterPro" id="IPR007576">
    <property type="entry name" value="CITED"/>
</dbReference>
<evidence type="ECO:0000256" key="9">
    <source>
        <dbReference type="SAM" id="MobiDB-lite"/>
    </source>
</evidence>
<dbReference type="Proteomes" id="UP000694429">
    <property type="component" value="Chromosome 15"/>
</dbReference>
<dbReference type="GO" id="GO:0005737">
    <property type="term" value="C:cytoplasm"/>
    <property type="evidence" value="ECO:0007669"/>
    <property type="project" value="UniProtKB-SubCell"/>
</dbReference>
<dbReference type="Pfam" id="PF04487">
    <property type="entry name" value="CITED"/>
    <property type="match status" value="1"/>
</dbReference>
<dbReference type="GO" id="GO:0005634">
    <property type="term" value="C:nucleus"/>
    <property type="evidence" value="ECO:0007669"/>
    <property type="project" value="UniProtKB-SubCell"/>
</dbReference>
<evidence type="ECO:0000256" key="8">
    <source>
        <dbReference type="ARBA" id="ARBA00023242"/>
    </source>
</evidence>
<name>A0A8C0P5S3_CANLF</name>
<organism evidence="10 11">
    <name type="scientific">Canis lupus familiaris</name>
    <name type="common">Dog</name>
    <name type="synonym">Canis familiaris</name>
    <dbReference type="NCBI Taxonomy" id="9615"/>
    <lineage>
        <taxon>Eukaryota</taxon>
        <taxon>Metazoa</taxon>
        <taxon>Chordata</taxon>
        <taxon>Craniata</taxon>
        <taxon>Vertebrata</taxon>
        <taxon>Euteleostomi</taxon>
        <taxon>Mammalia</taxon>
        <taxon>Eutheria</taxon>
        <taxon>Laurasiatheria</taxon>
        <taxon>Carnivora</taxon>
        <taxon>Caniformia</taxon>
        <taxon>Canidae</taxon>
        <taxon>Canis</taxon>
    </lineage>
</organism>
<keyword evidence="8" id="KW-0539">Nucleus</keyword>
<accession>A0A8C0P5S3</accession>
<dbReference type="AlphaFoldDB" id="A0A8C0P5S3"/>
<feature type="compositionally biased region" description="Low complexity" evidence="9">
    <location>
        <begin position="139"/>
        <end position="156"/>
    </location>
</feature>
<dbReference type="Gene3D" id="6.10.140.2200">
    <property type="match status" value="1"/>
</dbReference>
<keyword evidence="7" id="KW-0804">Transcription</keyword>
<protein>
    <recommendedName>
        <fullName evidence="12">Cbp/p300 interacting transactivator with Glu/Asp rich carboxy-terminal domain 4</fullName>
    </recommendedName>
</protein>
<keyword evidence="4" id="KW-0963">Cytoplasm</keyword>
<keyword evidence="6" id="KW-0010">Activator</keyword>
<dbReference type="Ensembl" id="ENSCAFT00030041306.1">
    <property type="protein sequence ID" value="ENSCAFP00030036038.1"/>
    <property type="gene ID" value="ENSCAFG00030022475.1"/>
</dbReference>
<comment type="similarity">
    <text evidence="3">Belongs to the CITED family.</text>
</comment>
<evidence type="ECO:0000256" key="4">
    <source>
        <dbReference type="ARBA" id="ARBA00022490"/>
    </source>
</evidence>
<reference evidence="10" key="1">
    <citation type="submission" date="2019-03" db="EMBL/GenBank/DDBJ databases">
        <authorList>
            <person name="Warren W.C."/>
            <person name="Johnson G.S."/>
        </authorList>
    </citation>
    <scope>NUCLEOTIDE SEQUENCE [LARGE SCALE GENOMIC DNA]</scope>
    <source>
        <strain evidence="10">Basenji</strain>
    </source>
</reference>
<dbReference type="FunFam" id="6.10.140.2200:FF:000002">
    <property type="entry name" value="cbp/p300-interacting transactivator 1 isoform X2"/>
    <property type="match status" value="1"/>
</dbReference>
<evidence type="ECO:0000256" key="5">
    <source>
        <dbReference type="ARBA" id="ARBA00023015"/>
    </source>
</evidence>
<evidence type="ECO:0000313" key="10">
    <source>
        <dbReference type="Ensembl" id="ENSCAFP00030036038.1"/>
    </source>
</evidence>
<feature type="region of interest" description="Disordered" evidence="9">
    <location>
        <begin position="207"/>
        <end position="256"/>
    </location>
</feature>
<reference evidence="10" key="2">
    <citation type="submission" date="2025-08" db="UniProtKB">
        <authorList>
            <consortium name="Ensembl"/>
        </authorList>
    </citation>
    <scope>IDENTIFICATION</scope>
</reference>
<evidence type="ECO:0000256" key="7">
    <source>
        <dbReference type="ARBA" id="ARBA00023163"/>
    </source>
</evidence>
<dbReference type="GO" id="GO:0006355">
    <property type="term" value="P:regulation of DNA-templated transcription"/>
    <property type="evidence" value="ECO:0007669"/>
    <property type="project" value="InterPro"/>
</dbReference>